<organism evidence="3 4">
    <name type="scientific">Cyclotella atomus</name>
    <dbReference type="NCBI Taxonomy" id="382360"/>
    <lineage>
        <taxon>Eukaryota</taxon>
        <taxon>Sar</taxon>
        <taxon>Stramenopiles</taxon>
        <taxon>Ochrophyta</taxon>
        <taxon>Bacillariophyta</taxon>
        <taxon>Coscinodiscophyceae</taxon>
        <taxon>Thalassiosirophycidae</taxon>
        <taxon>Stephanodiscales</taxon>
        <taxon>Stephanodiscaceae</taxon>
        <taxon>Cyclotella</taxon>
    </lineage>
</organism>
<sequence>MSTDSSCSKNNAVHPASSASAASEPNSNEQANSNKDEQTEEILALPESSGDPDIPVLNLGDTMSFEAMGPVIINADGSTRRIDNWDEMSKQEQEVAWRRISKRNAERSRNVAHARHQSTWAPVASLTTLRMSSEMERDTSQKTGTSVITLDKEDTDTEMEEDIKKEEMWRVILHNDEVHTFNYVISSLIKVIGTIDKKKAHDICVLTHGQGQAVVAQGCYKPQAMKYCVGMQRAGLTASIAPEGKFEGGDPSPEAG</sequence>
<keyword evidence="4" id="KW-1185">Reference proteome</keyword>
<dbReference type="InterPro" id="IPR003769">
    <property type="entry name" value="ClpS_core"/>
</dbReference>
<dbReference type="SUPFAM" id="SSF54736">
    <property type="entry name" value="ClpS-like"/>
    <property type="match status" value="1"/>
</dbReference>
<accession>A0ABD3N7Q5</accession>
<evidence type="ECO:0000256" key="1">
    <source>
        <dbReference type="SAM" id="MobiDB-lite"/>
    </source>
</evidence>
<reference evidence="3 4" key="1">
    <citation type="submission" date="2024-10" db="EMBL/GenBank/DDBJ databases">
        <title>Updated reference genomes for cyclostephanoid diatoms.</title>
        <authorList>
            <person name="Roberts W.R."/>
            <person name="Alverson A.J."/>
        </authorList>
    </citation>
    <scope>NUCLEOTIDE SEQUENCE [LARGE SCALE GENOMIC DNA]</scope>
    <source>
        <strain evidence="3 4">AJA010-31</strain>
    </source>
</reference>
<feature type="domain" description="Adaptor protein ClpS core" evidence="2">
    <location>
        <begin position="164"/>
        <end position="229"/>
    </location>
</feature>
<comment type="caution">
    <text evidence="3">The sequence shown here is derived from an EMBL/GenBank/DDBJ whole genome shotgun (WGS) entry which is preliminary data.</text>
</comment>
<gene>
    <name evidence="3" type="ORF">ACHAWO_000947</name>
</gene>
<protein>
    <recommendedName>
        <fullName evidence="2">Adaptor protein ClpS core domain-containing protein</fullName>
    </recommendedName>
</protein>
<evidence type="ECO:0000313" key="3">
    <source>
        <dbReference type="EMBL" id="KAL3770587.1"/>
    </source>
</evidence>
<dbReference type="EMBL" id="JALLPJ020001307">
    <property type="protein sequence ID" value="KAL3770587.1"/>
    <property type="molecule type" value="Genomic_DNA"/>
</dbReference>
<feature type="region of interest" description="Disordered" evidence="1">
    <location>
        <begin position="1"/>
        <end position="53"/>
    </location>
</feature>
<evidence type="ECO:0000313" key="4">
    <source>
        <dbReference type="Proteomes" id="UP001530400"/>
    </source>
</evidence>
<dbReference type="PANTHER" id="PTHR39474">
    <property type="entry name" value="UNNAMED PRODUCT"/>
    <property type="match status" value="1"/>
</dbReference>
<evidence type="ECO:0000259" key="2">
    <source>
        <dbReference type="Pfam" id="PF02617"/>
    </source>
</evidence>
<name>A0ABD3N7Q5_9STRA</name>
<feature type="compositionally biased region" description="Low complexity" evidence="1">
    <location>
        <begin position="10"/>
        <end position="33"/>
    </location>
</feature>
<dbReference type="AlphaFoldDB" id="A0ABD3N7Q5"/>
<dbReference type="Gene3D" id="3.30.1390.10">
    <property type="match status" value="1"/>
</dbReference>
<dbReference type="PANTHER" id="PTHR39474:SF1">
    <property type="entry name" value="FUNGAL SPECIFIC TRANSCRIPTION FACTOR"/>
    <property type="match status" value="1"/>
</dbReference>
<proteinExistence type="predicted"/>
<dbReference type="InterPro" id="IPR014719">
    <property type="entry name" value="Ribosomal_bL12_C/ClpS-like"/>
</dbReference>
<dbReference type="Pfam" id="PF02617">
    <property type="entry name" value="ClpS"/>
    <property type="match status" value="1"/>
</dbReference>
<dbReference type="Proteomes" id="UP001530400">
    <property type="component" value="Unassembled WGS sequence"/>
</dbReference>